<evidence type="ECO:0000256" key="1">
    <source>
        <dbReference type="ARBA" id="ARBA00022737"/>
    </source>
</evidence>
<evidence type="ECO:0000313" key="3">
    <source>
        <dbReference type="EMBL" id="KAK4033781.1"/>
    </source>
</evidence>
<dbReference type="Proteomes" id="UP001303115">
    <property type="component" value="Unassembled WGS sequence"/>
</dbReference>
<accession>A0AAN6P8L8</accession>
<name>A0AAN6P8L8_9PEZI</name>
<reference evidence="4" key="1">
    <citation type="journal article" date="2023" name="Mol. Phylogenet. Evol.">
        <title>Genome-scale phylogeny and comparative genomics of the fungal order Sordariales.</title>
        <authorList>
            <person name="Hensen N."/>
            <person name="Bonometti L."/>
            <person name="Westerberg I."/>
            <person name="Brannstrom I.O."/>
            <person name="Guillou S."/>
            <person name="Cros-Aarteil S."/>
            <person name="Calhoun S."/>
            <person name="Haridas S."/>
            <person name="Kuo A."/>
            <person name="Mondo S."/>
            <person name="Pangilinan J."/>
            <person name="Riley R."/>
            <person name="LaButti K."/>
            <person name="Andreopoulos B."/>
            <person name="Lipzen A."/>
            <person name="Chen C."/>
            <person name="Yan M."/>
            <person name="Daum C."/>
            <person name="Ng V."/>
            <person name="Clum A."/>
            <person name="Steindorff A."/>
            <person name="Ohm R.A."/>
            <person name="Martin F."/>
            <person name="Silar P."/>
            <person name="Natvig D.O."/>
            <person name="Lalanne C."/>
            <person name="Gautier V."/>
            <person name="Ament-Velasquez S.L."/>
            <person name="Kruys A."/>
            <person name="Hutchinson M.I."/>
            <person name="Powell A.J."/>
            <person name="Barry K."/>
            <person name="Miller A.N."/>
            <person name="Grigoriev I.V."/>
            <person name="Debuchy R."/>
            <person name="Gladieux P."/>
            <person name="Hiltunen Thoren M."/>
            <person name="Johannesson H."/>
        </authorList>
    </citation>
    <scope>NUCLEOTIDE SEQUENCE [LARGE SCALE GENOMIC DNA]</scope>
    <source>
        <strain evidence="4">CBS 284.82</strain>
    </source>
</reference>
<gene>
    <name evidence="3" type="ORF">C8A01DRAFT_39751</name>
</gene>
<proteinExistence type="predicted"/>
<feature type="domain" description="Nephrocystin 3-like N-terminal" evidence="2">
    <location>
        <begin position="293"/>
        <end position="469"/>
    </location>
</feature>
<organism evidence="3 4">
    <name type="scientific">Parachaetomium inaequale</name>
    <dbReference type="NCBI Taxonomy" id="2588326"/>
    <lineage>
        <taxon>Eukaryota</taxon>
        <taxon>Fungi</taxon>
        <taxon>Dikarya</taxon>
        <taxon>Ascomycota</taxon>
        <taxon>Pezizomycotina</taxon>
        <taxon>Sordariomycetes</taxon>
        <taxon>Sordariomycetidae</taxon>
        <taxon>Sordariales</taxon>
        <taxon>Chaetomiaceae</taxon>
        <taxon>Parachaetomium</taxon>
    </lineage>
</organism>
<dbReference type="PANTHER" id="PTHR10039">
    <property type="entry name" value="AMELOGENIN"/>
    <property type="match status" value="1"/>
</dbReference>
<dbReference type="AlphaFoldDB" id="A0AAN6P8L8"/>
<evidence type="ECO:0000313" key="4">
    <source>
        <dbReference type="Proteomes" id="UP001303115"/>
    </source>
</evidence>
<dbReference type="PANTHER" id="PTHR10039:SF5">
    <property type="entry name" value="NACHT DOMAIN-CONTAINING PROTEIN"/>
    <property type="match status" value="1"/>
</dbReference>
<dbReference type="Gene3D" id="3.40.50.300">
    <property type="entry name" value="P-loop containing nucleotide triphosphate hydrolases"/>
    <property type="match status" value="1"/>
</dbReference>
<dbReference type="SUPFAM" id="SSF52540">
    <property type="entry name" value="P-loop containing nucleoside triphosphate hydrolases"/>
    <property type="match status" value="1"/>
</dbReference>
<comment type="caution">
    <text evidence="3">The sequence shown here is derived from an EMBL/GenBank/DDBJ whole genome shotgun (WGS) entry which is preliminary data.</text>
</comment>
<dbReference type="InterPro" id="IPR027417">
    <property type="entry name" value="P-loop_NTPase"/>
</dbReference>
<keyword evidence="1" id="KW-0677">Repeat</keyword>
<dbReference type="InterPro" id="IPR056884">
    <property type="entry name" value="NPHP3-like_N"/>
</dbReference>
<evidence type="ECO:0000259" key="2">
    <source>
        <dbReference type="Pfam" id="PF24883"/>
    </source>
</evidence>
<sequence>MAEAVAALSLAANVLQVTDFGIRFVSTAWNIWRSGPESIEAFAALQALSQDLKSVSVQLQTGQNAVQTDHLAASDKGIFEAARECSNAAQEILDRLDKLGLQSTPARKRDAARASFKLLWKSDDIKALQARFEGIRNQLTLNLAASLRGYAMQSLELQDNILQQLSKIQADNDDRKTQKDELPKKRKGFGSTVVGYLAFRRDQSESAALEADLRDALLGAVYGRKPPALDTVDDMESKLNVTSDRSCALRTQLLSSLYYDEMGDRVGTVSEAHDSTFRWIFDEPGQDRPWTDLGKWLQSDDQLYWITGKAGSGKSTLMKFISQPRTQGQASDEPAEARCLQHLRRWSDGQPLTVASFYFWAAGTKLQTSKAGLYRTLLCQILEEHTDVIPLVFPERWEALCLFNEDPKALAEDELQHSLTRALLLLAKTTKICLFVDGLDEFDGDHGNLIELLTRIIDGTSIKICVASRPWVVFEEALKNKPSLRLEDFTFNDIKEYVTSRFHGDSNFEQLWRREFEFADRLVERVVRKAAGVFLWVNLVVSSLLNGMKHGDRVSDLQRRLDSLPPDLEDLYERILDNLDPFYFEHAAQYFSLMGACQEPPSALLFSLADEDKPNFSFSSKPRSGGTRTCWKAKSM</sequence>
<protein>
    <recommendedName>
        <fullName evidence="2">Nephrocystin 3-like N-terminal domain-containing protein</fullName>
    </recommendedName>
</protein>
<keyword evidence="4" id="KW-1185">Reference proteome</keyword>
<dbReference type="Pfam" id="PF24883">
    <property type="entry name" value="NPHP3_N"/>
    <property type="match status" value="1"/>
</dbReference>
<dbReference type="EMBL" id="MU854510">
    <property type="protein sequence ID" value="KAK4033781.1"/>
    <property type="molecule type" value="Genomic_DNA"/>
</dbReference>